<dbReference type="Proteomes" id="UP001199314">
    <property type="component" value="Unassembled WGS sequence"/>
</dbReference>
<keyword evidence="2" id="KW-1185">Reference proteome</keyword>
<evidence type="ECO:0000313" key="1">
    <source>
        <dbReference type="EMBL" id="MBZ9777371.1"/>
    </source>
</evidence>
<dbReference type="EMBL" id="JAIQZE010000001">
    <property type="protein sequence ID" value="MBZ9777371.1"/>
    <property type="molecule type" value="Genomic_DNA"/>
</dbReference>
<sequence>MKFCFWFLSLLLLLSCKDFDLKKQSADQILEKEMKSINWNEVDFYPTFQNCGTITSKAESKTCFETKIKNTISDYLASHQISTTSSTQDTLIVNIFITVEGDLNIEEIRIPDKINSQNPHLREILKKAISKLPEVYPAQKRSVPVSLRTELPIILK</sequence>
<evidence type="ECO:0008006" key="3">
    <source>
        <dbReference type="Google" id="ProtNLM"/>
    </source>
</evidence>
<gene>
    <name evidence="1" type="ORF">LB452_00415</name>
</gene>
<reference evidence="2" key="1">
    <citation type="submission" date="2023-07" db="EMBL/GenBank/DDBJ databases">
        <title>Novel species isolated from saline lakes on Tibetan Plateau.</title>
        <authorList>
            <person name="Lu H."/>
        </authorList>
    </citation>
    <scope>NUCLEOTIDE SEQUENCE [LARGE SCALE GENOMIC DNA]</scope>
    <source>
        <strain evidence="2">CAK8W</strain>
    </source>
</reference>
<name>A0ABS7XEK4_9FLAO</name>
<dbReference type="RefSeq" id="WP_224459754.1">
    <property type="nucleotide sequence ID" value="NZ_JAIQZE010000001.1"/>
</dbReference>
<protein>
    <recommendedName>
        <fullName evidence="3">TonB protein C-terminal</fullName>
    </recommendedName>
</protein>
<comment type="caution">
    <text evidence="1">The sequence shown here is derived from an EMBL/GenBank/DDBJ whole genome shotgun (WGS) entry which is preliminary data.</text>
</comment>
<evidence type="ECO:0000313" key="2">
    <source>
        <dbReference type="Proteomes" id="UP001199314"/>
    </source>
</evidence>
<accession>A0ABS7XEK4</accession>
<proteinExistence type="predicted"/>
<dbReference type="PROSITE" id="PS51257">
    <property type="entry name" value="PROKAR_LIPOPROTEIN"/>
    <property type="match status" value="1"/>
</dbReference>
<organism evidence="1 2">
    <name type="scientific">Psychroflexus longus</name>
    <dbReference type="NCBI Taxonomy" id="2873596"/>
    <lineage>
        <taxon>Bacteria</taxon>
        <taxon>Pseudomonadati</taxon>
        <taxon>Bacteroidota</taxon>
        <taxon>Flavobacteriia</taxon>
        <taxon>Flavobacteriales</taxon>
        <taxon>Flavobacteriaceae</taxon>
        <taxon>Psychroflexus</taxon>
    </lineage>
</organism>